<dbReference type="PANTHER" id="PTHR43250">
    <property type="entry name" value="EXODEOXYRIBONUCLEASE III"/>
    <property type="match status" value="1"/>
</dbReference>
<evidence type="ECO:0000256" key="1">
    <source>
        <dbReference type="SAM" id="Coils"/>
    </source>
</evidence>
<dbReference type="GeneID" id="126884352"/>
<sequence length="409" mass="47597">MNIGTWNLQSISGKMEEITEEIKKLDMDIVVLTETKKKGIGIEKVNNYVHIFSGVSKHERAKRGVSVLIHKKHKHKITDFEAIDENIIRVNITIKETPITILGIYAISDDEPYTNKDEFFAKVNDEITKIGNRRELIVMGDLNSRVGRKVDNKVVGPYGEINQNDNGERLIEICENHQLKITNGFFKHRDVHKYTWTQTTRNLKSIIDYIITKQNTNMQVQDTRAYRGITCGSDHYVVKSKVTCPFRYKITHNQTNCQPQPEETLEKRSYNLDSLTQESTRILYQQRLDGKLMNITETSTVEEVYGNVVVSVKKAAEEALGFNTQRKSEKLWWNKEIEALVEEKKQAYIRWLSSKQQKDRDEYLELKRITRRTTVKAKREMWDKKCQEINTYLGGRKCTETVAVTLLTK</sequence>
<dbReference type="EnsemblMetazoa" id="XM_050650284.1">
    <property type="protein sequence ID" value="XP_050506241.1"/>
    <property type="gene ID" value="LOC126884352"/>
</dbReference>
<evidence type="ECO:0000259" key="2">
    <source>
        <dbReference type="Pfam" id="PF03372"/>
    </source>
</evidence>
<dbReference type="InterPro" id="IPR037493">
    <property type="entry name" value="ExoIII-like"/>
</dbReference>
<dbReference type="InterPro" id="IPR005135">
    <property type="entry name" value="Endo/exonuclease/phosphatase"/>
</dbReference>
<dbReference type="Pfam" id="PF03372">
    <property type="entry name" value="Exo_endo_phos"/>
    <property type="match status" value="1"/>
</dbReference>
<feature type="coiled-coil region" evidence="1">
    <location>
        <begin position="8"/>
        <end position="35"/>
    </location>
</feature>
<proteinExistence type="predicted"/>
<reference evidence="3" key="1">
    <citation type="submission" date="2025-05" db="UniProtKB">
        <authorList>
            <consortium name="EnsemblMetazoa"/>
        </authorList>
    </citation>
    <scope>IDENTIFICATION</scope>
</reference>
<evidence type="ECO:0000313" key="3">
    <source>
        <dbReference type="EnsemblMetazoa" id="XP_050506241.1"/>
    </source>
</evidence>
<dbReference type="RefSeq" id="XP_050506240.1">
    <property type="nucleotide sequence ID" value="XM_050650283.1"/>
</dbReference>
<keyword evidence="4" id="KW-1185">Reference proteome</keyword>
<dbReference type="Proteomes" id="UP001652700">
    <property type="component" value="Unplaced"/>
</dbReference>
<name>A0ABM5K7S4_DIAVI</name>
<dbReference type="RefSeq" id="XP_050506239.1">
    <property type="nucleotide sequence ID" value="XM_050650282.1"/>
</dbReference>
<dbReference type="Gene3D" id="3.60.10.10">
    <property type="entry name" value="Endonuclease/exonuclease/phosphatase"/>
    <property type="match status" value="1"/>
</dbReference>
<dbReference type="EnsemblMetazoa" id="XM_050650283.1">
    <property type="protein sequence ID" value="XP_050506240.1"/>
    <property type="gene ID" value="LOC126884352"/>
</dbReference>
<dbReference type="CDD" id="cd09076">
    <property type="entry name" value="L1-EN"/>
    <property type="match status" value="1"/>
</dbReference>
<dbReference type="SUPFAM" id="SSF56219">
    <property type="entry name" value="DNase I-like"/>
    <property type="match status" value="1"/>
</dbReference>
<dbReference type="RefSeq" id="XP_050506241.1">
    <property type="nucleotide sequence ID" value="XM_050650284.1"/>
</dbReference>
<dbReference type="InterPro" id="IPR036691">
    <property type="entry name" value="Endo/exonu/phosph_ase_sf"/>
</dbReference>
<dbReference type="PANTHER" id="PTHR43250:SF2">
    <property type="entry name" value="EXODEOXYRIBONUCLEASE III"/>
    <property type="match status" value="1"/>
</dbReference>
<evidence type="ECO:0000313" key="4">
    <source>
        <dbReference type="Proteomes" id="UP001652700"/>
    </source>
</evidence>
<feature type="domain" description="Endonuclease/exonuclease/phosphatase" evidence="2">
    <location>
        <begin position="4"/>
        <end position="235"/>
    </location>
</feature>
<accession>A0ABM5K7S4</accession>
<keyword evidence="1" id="KW-0175">Coiled coil</keyword>
<organism evidence="3 4">
    <name type="scientific">Diabrotica virgifera virgifera</name>
    <name type="common">western corn rootworm</name>
    <dbReference type="NCBI Taxonomy" id="50390"/>
    <lineage>
        <taxon>Eukaryota</taxon>
        <taxon>Metazoa</taxon>
        <taxon>Ecdysozoa</taxon>
        <taxon>Arthropoda</taxon>
        <taxon>Hexapoda</taxon>
        <taxon>Insecta</taxon>
        <taxon>Pterygota</taxon>
        <taxon>Neoptera</taxon>
        <taxon>Endopterygota</taxon>
        <taxon>Coleoptera</taxon>
        <taxon>Polyphaga</taxon>
        <taxon>Cucujiformia</taxon>
        <taxon>Chrysomeloidea</taxon>
        <taxon>Chrysomelidae</taxon>
        <taxon>Galerucinae</taxon>
        <taxon>Diabroticina</taxon>
        <taxon>Diabroticites</taxon>
        <taxon>Diabrotica</taxon>
    </lineage>
</organism>
<dbReference type="EnsemblMetazoa" id="XM_050650282.1">
    <property type="protein sequence ID" value="XP_050506239.1"/>
    <property type="gene ID" value="LOC126884352"/>
</dbReference>
<protein>
    <recommendedName>
        <fullName evidence="2">Endonuclease/exonuclease/phosphatase domain-containing protein</fullName>
    </recommendedName>
</protein>